<keyword evidence="1 2" id="KW-0238">DNA-binding</keyword>
<comment type="similarity">
    <text evidence="2">Belongs to the prokaryotic Ku family.</text>
</comment>
<evidence type="ECO:0000313" key="6">
    <source>
        <dbReference type="Proteomes" id="UP001271769"/>
    </source>
</evidence>
<comment type="caution">
    <text evidence="5">The sequence shown here is derived from an EMBL/GenBank/DDBJ whole genome shotgun (WGS) entry which is preliminary data.</text>
</comment>
<dbReference type="InterPro" id="IPR016194">
    <property type="entry name" value="SPOC-like_C_dom_sf"/>
</dbReference>
<dbReference type="Proteomes" id="UP001271769">
    <property type="component" value="Unassembled WGS sequence"/>
</dbReference>
<dbReference type="SMART" id="SM00559">
    <property type="entry name" value="Ku78"/>
    <property type="match status" value="1"/>
</dbReference>
<feature type="domain" description="Ku" evidence="4">
    <location>
        <begin position="99"/>
        <end position="228"/>
    </location>
</feature>
<protein>
    <recommendedName>
        <fullName evidence="2">Non-homologous end joining protein Ku</fullName>
    </recommendedName>
</protein>
<dbReference type="PANTHER" id="PTHR41251:SF1">
    <property type="entry name" value="NON-HOMOLOGOUS END JOINING PROTEIN KU"/>
    <property type="match status" value="1"/>
</dbReference>
<sequence>MATRKTTAKPAGKRSADKKSAAKSAKPKATPPRHGARSKRTAAPQGGGRPVWSGNLRLALVMVPVNIYPATKSGARISFHQVHKPSGKRIRYEKVVPGLGAVDADEIVKGYEISKGHYVLLEPDEVDAVKLEAKKTLDLIQFVKQGDIDPIWFERPYYVVAEEGPAEEAYAVLRDALRSSGRIGLGQFVMRGREYIGALKPCGKGILLETLRFADEVSSAAPYFAEMDVEKPDSELLNLATELIDRKSAPFDPKKFEDKYTEALQELIERKRKGKAPVEIDEEEAPSGGAKVIDLVEVLKRSVRSAESGRAKAAPKRKAG</sequence>
<keyword evidence="2" id="KW-0234">DNA repair</keyword>
<comment type="subunit">
    <text evidence="2">Homodimer. Interacts with LigD.</text>
</comment>
<comment type="function">
    <text evidence="2">With LigD forms a non-homologous end joining (NHEJ) DNA repair enzyme, which repairs dsDNA breaks with reduced fidelity. Binds linear dsDNA with 5'- and 3'- overhangs but not closed circular dsDNA nor ssDNA. Recruits and stimulates the ligase activity of LigD.</text>
</comment>
<proteinExistence type="inferred from homology"/>
<dbReference type="SUPFAM" id="SSF100939">
    <property type="entry name" value="SPOC domain-like"/>
    <property type="match status" value="1"/>
</dbReference>
<dbReference type="Gene3D" id="2.40.290.10">
    <property type="match status" value="1"/>
</dbReference>
<evidence type="ECO:0000313" key="5">
    <source>
        <dbReference type="EMBL" id="MDY0871087.1"/>
    </source>
</evidence>
<evidence type="ECO:0000256" key="3">
    <source>
        <dbReference type="SAM" id="MobiDB-lite"/>
    </source>
</evidence>
<dbReference type="Pfam" id="PF02735">
    <property type="entry name" value="Ku"/>
    <property type="match status" value="1"/>
</dbReference>
<reference evidence="5 6" key="1">
    <citation type="journal article" date="2013" name="Antonie Van Leeuwenhoek">
        <title>Dongia rigui sp. nov., isolated from freshwater of a large wetland in Korea.</title>
        <authorList>
            <person name="Baik K.S."/>
            <person name="Hwang Y.M."/>
            <person name="Choi J.S."/>
            <person name="Kwon J."/>
            <person name="Seong C.N."/>
        </authorList>
    </citation>
    <scope>NUCLEOTIDE SEQUENCE [LARGE SCALE GENOMIC DNA]</scope>
    <source>
        <strain evidence="5 6">04SU4-P</strain>
    </source>
</reference>
<keyword evidence="2" id="KW-0233">DNA recombination</keyword>
<feature type="region of interest" description="Disordered" evidence="3">
    <location>
        <begin position="1"/>
        <end position="49"/>
    </location>
</feature>
<dbReference type="RefSeq" id="WP_320499455.1">
    <property type="nucleotide sequence ID" value="NZ_JAXCLX010000001.1"/>
</dbReference>
<dbReference type="HAMAP" id="MF_01875">
    <property type="entry name" value="Prokaryotic_Ku"/>
    <property type="match status" value="1"/>
</dbReference>
<gene>
    <name evidence="2" type="primary">ku</name>
    <name evidence="5" type="ORF">SMD31_04110</name>
</gene>
<keyword evidence="2" id="KW-0227">DNA damage</keyword>
<dbReference type="PANTHER" id="PTHR41251">
    <property type="entry name" value="NON-HOMOLOGOUS END JOINING PROTEIN KU"/>
    <property type="match status" value="1"/>
</dbReference>
<organism evidence="5 6">
    <name type="scientific">Dongia rigui</name>
    <dbReference type="NCBI Taxonomy" id="940149"/>
    <lineage>
        <taxon>Bacteria</taxon>
        <taxon>Pseudomonadati</taxon>
        <taxon>Pseudomonadota</taxon>
        <taxon>Alphaproteobacteria</taxon>
        <taxon>Rhodospirillales</taxon>
        <taxon>Dongiaceae</taxon>
        <taxon>Dongia</taxon>
    </lineage>
</organism>
<evidence type="ECO:0000259" key="4">
    <source>
        <dbReference type="SMART" id="SM00559"/>
    </source>
</evidence>
<evidence type="ECO:0000256" key="1">
    <source>
        <dbReference type="ARBA" id="ARBA00023125"/>
    </source>
</evidence>
<keyword evidence="6" id="KW-1185">Reference proteome</keyword>
<dbReference type="CDD" id="cd00789">
    <property type="entry name" value="KU_like"/>
    <property type="match status" value="1"/>
</dbReference>
<evidence type="ECO:0000256" key="2">
    <source>
        <dbReference type="HAMAP-Rule" id="MF_01875"/>
    </source>
</evidence>
<dbReference type="NCBIfam" id="TIGR02772">
    <property type="entry name" value="Ku_bact"/>
    <property type="match status" value="1"/>
</dbReference>
<dbReference type="InterPro" id="IPR006164">
    <property type="entry name" value="DNA_bd_Ku70/Ku80"/>
</dbReference>
<accession>A0ABU5DVT3</accession>
<dbReference type="EMBL" id="JAXCLX010000001">
    <property type="protein sequence ID" value="MDY0871087.1"/>
    <property type="molecule type" value="Genomic_DNA"/>
</dbReference>
<dbReference type="InterPro" id="IPR009187">
    <property type="entry name" value="Prok_Ku"/>
</dbReference>
<name>A0ABU5DVT3_9PROT</name>
<dbReference type="PIRSF" id="PIRSF006493">
    <property type="entry name" value="Prok_Ku"/>
    <property type="match status" value="1"/>
</dbReference>